<organism evidence="1 2">
    <name type="scientific">Achlya hypogyna</name>
    <name type="common">Oomycete</name>
    <name type="synonym">Protoachlya hypogyna</name>
    <dbReference type="NCBI Taxonomy" id="1202772"/>
    <lineage>
        <taxon>Eukaryota</taxon>
        <taxon>Sar</taxon>
        <taxon>Stramenopiles</taxon>
        <taxon>Oomycota</taxon>
        <taxon>Saprolegniomycetes</taxon>
        <taxon>Saprolegniales</taxon>
        <taxon>Achlyaceae</taxon>
        <taxon>Achlya</taxon>
    </lineage>
</organism>
<dbReference type="InterPro" id="IPR023393">
    <property type="entry name" value="START-like_dom_sf"/>
</dbReference>
<sequence>MKSLPFDFTERTQMLERAATGLSDLITWAQEPSASKMFPKSATWTHEACRAELNMAGEGTLDDLILLYRTFDDVAAVAAHVHADKVQPFTHFKAGGVHVALQWGIFTAPLPVMHDRDATYLEASKTFIDAMGRRGFARYITSYPLGSMGEGYVRVDIRSWGVVLIETTDANVIHASTIVDVDWKGHITTCTATHMTSRLAQSIKHLPATLHASKKNAAERLHPCHVCGKPLCESCKGISNRMSGSSACLACACHMKRDADHAARATAVSDASTVESDPLHDDELSFLHSPAPLDLSYLALSD</sequence>
<keyword evidence="2" id="KW-1185">Reference proteome</keyword>
<reference evidence="1 2" key="1">
    <citation type="journal article" date="2014" name="Genome Biol. Evol.">
        <title>The secreted proteins of Achlya hypogyna and Thraustotheca clavata identify the ancestral oomycete secretome and reveal gene acquisitions by horizontal gene transfer.</title>
        <authorList>
            <person name="Misner I."/>
            <person name="Blouin N."/>
            <person name="Leonard G."/>
            <person name="Richards T.A."/>
            <person name="Lane C.E."/>
        </authorList>
    </citation>
    <scope>NUCLEOTIDE SEQUENCE [LARGE SCALE GENOMIC DNA]</scope>
    <source>
        <strain evidence="1 2">ATCC 48635</strain>
    </source>
</reference>
<comment type="caution">
    <text evidence="1">The sequence shown here is derived from an EMBL/GenBank/DDBJ whole genome shotgun (WGS) entry which is preliminary data.</text>
</comment>
<dbReference type="EMBL" id="JNBR01001490">
    <property type="protein sequence ID" value="OQR86712.1"/>
    <property type="molecule type" value="Genomic_DNA"/>
</dbReference>
<dbReference type="Proteomes" id="UP000243579">
    <property type="component" value="Unassembled WGS sequence"/>
</dbReference>
<gene>
    <name evidence="1" type="ORF">ACHHYP_10284</name>
</gene>
<evidence type="ECO:0000313" key="2">
    <source>
        <dbReference type="Proteomes" id="UP000243579"/>
    </source>
</evidence>
<dbReference type="Gene3D" id="3.30.530.20">
    <property type="match status" value="1"/>
</dbReference>
<protein>
    <recommendedName>
        <fullName evidence="3">START domain-containing protein</fullName>
    </recommendedName>
</protein>
<accession>A0A1V9YLX5</accession>
<dbReference type="OrthoDB" id="63329at2759"/>
<evidence type="ECO:0008006" key="3">
    <source>
        <dbReference type="Google" id="ProtNLM"/>
    </source>
</evidence>
<dbReference type="AlphaFoldDB" id="A0A1V9YLX5"/>
<name>A0A1V9YLX5_ACHHY</name>
<proteinExistence type="predicted"/>
<evidence type="ECO:0000313" key="1">
    <source>
        <dbReference type="EMBL" id="OQR86712.1"/>
    </source>
</evidence>